<keyword evidence="3" id="KW-1185">Reference proteome</keyword>
<protein>
    <submittedName>
        <fullName evidence="2">Uncharacterized protein</fullName>
    </submittedName>
</protein>
<dbReference type="AlphaFoldDB" id="A0AA37WQE0"/>
<evidence type="ECO:0000313" key="2">
    <source>
        <dbReference type="EMBL" id="GLS69955.1"/>
    </source>
</evidence>
<accession>A0AA37WQE0</accession>
<comment type="caution">
    <text evidence="2">The sequence shown here is derived from an EMBL/GenBank/DDBJ whole genome shotgun (WGS) entry which is preliminary data.</text>
</comment>
<sequence>MRDAFDLACVLKAKPETVLTLATEVADTIPRAALALSSLSNEKVREAVRATPAFKDVLEDPIGRTRAGLEQMAWLRENPISQQTFEAIAQEIATIDWFEPGRQAGRVRFGWNSSSKQRETDFLATFDARPIEAKAALLVAWRTKDPAAFHRWDSQGRPAAPQDRVVAVKDDGGRDR</sequence>
<dbReference type="EMBL" id="BSPL01000013">
    <property type="protein sequence ID" value="GLS69955.1"/>
    <property type="molecule type" value="Genomic_DNA"/>
</dbReference>
<feature type="region of interest" description="Disordered" evidence="1">
    <location>
        <begin position="151"/>
        <end position="176"/>
    </location>
</feature>
<reference evidence="3" key="1">
    <citation type="journal article" date="2019" name="Int. J. Syst. Evol. Microbiol.">
        <title>The Global Catalogue of Microorganisms (GCM) 10K type strain sequencing project: providing services to taxonomists for standard genome sequencing and annotation.</title>
        <authorList>
            <consortium name="The Broad Institute Genomics Platform"/>
            <consortium name="The Broad Institute Genome Sequencing Center for Infectious Disease"/>
            <person name="Wu L."/>
            <person name="Ma J."/>
        </authorList>
    </citation>
    <scope>NUCLEOTIDE SEQUENCE [LARGE SCALE GENOMIC DNA]</scope>
    <source>
        <strain evidence="3">NBRC 103632</strain>
    </source>
</reference>
<organism evidence="2 3">
    <name type="scientific">Methylobacterium tardum</name>
    <dbReference type="NCBI Taxonomy" id="374432"/>
    <lineage>
        <taxon>Bacteria</taxon>
        <taxon>Pseudomonadati</taxon>
        <taxon>Pseudomonadota</taxon>
        <taxon>Alphaproteobacteria</taxon>
        <taxon>Hyphomicrobiales</taxon>
        <taxon>Methylobacteriaceae</taxon>
        <taxon>Methylobacterium</taxon>
    </lineage>
</organism>
<feature type="compositionally biased region" description="Basic and acidic residues" evidence="1">
    <location>
        <begin position="166"/>
        <end position="176"/>
    </location>
</feature>
<evidence type="ECO:0000256" key="1">
    <source>
        <dbReference type="SAM" id="MobiDB-lite"/>
    </source>
</evidence>
<proteinExistence type="predicted"/>
<evidence type="ECO:0000313" key="3">
    <source>
        <dbReference type="Proteomes" id="UP001157440"/>
    </source>
</evidence>
<dbReference type="Proteomes" id="UP001157440">
    <property type="component" value="Unassembled WGS sequence"/>
</dbReference>
<gene>
    <name evidence="2" type="ORF">GCM10007890_19680</name>
</gene>
<name>A0AA37WQE0_9HYPH</name>